<protein>
    <submittedName>
        <fullName evidence="2">Uncharacterized protein</fullName>
    </submittedName>
</protein>
<comment type="caution">
    <text evidence="2">The sequence shown here is derived from an EMBL/GenBank/DDBJ whole genome shotgun (WGS) entry which is preliminary data.</text>
</comment>
<sequence length="373" mass="40898">MKLRQPPCSHCSLSPPCETALCHPPAQCRRHLNTSAAQAFRPGAWPPLSIRSLRCMPKMELTPAAPEIDIDDGLQNSSVSAAQGSTAGFGPVVSEIEHDMAALLHEIRETNRLLQLIVAKKAPSVFNDHRQSDGIPAAKSSHASHRETRDSGPLLGSDAGLSPAPENTESLEENVHRLTDETIRSVLWMQTSKAVALRNAFFSYLDPMQSIQAYIQFANRYPSSNTPDANVPLVFGTTARGRTLPHGVVWTGVPRFPTTEDAIVEFESEGPLRTDIRSVLEDTWPLNWERGWEVQGFFATPSRGPPRFATPGSTAAPGAPPDLRWLDQLNFMCSALCFDSEGRLFPALAALDGVSRRTRGRSSTKLARWASLW</sequence>
<reference evidence="2" key="1">
    <citation type="submission" date="2023-06" db="EMBL/GenBank/DDBJ databases">
        <title>Genome-scale phylogeny and comparative genomics of the fungal order Sordariales.</title>
        <authorList>
            <consortium name="Lawrence Berkeley National Laboratory"/>
            <person name="Hensen N."/>
            <person name="Bonometti L."/>
            <person name="Westerberg I."/>
            <person name="Brannstrom I.O."/>
            <person name="Guillou S."/>
            <person name="Cros-Aarteil S."/>
            <person name="Calhoun S."/>
            <person name="Haridas S."/>
            <person name="Kuo A."/>
            <person name="Mondo S."/>
            <person name="Pangilinan J."/>
            <person name="Riley R."/>
            <person name="Labutti K."/>
            <person name="Andreopoulos B."/>
            <person name="Lipzen A."/>
            <person name="Chen C."/>
            <person name="Yanf M."/>
            <person name="Daum C."/>
            <person name="Ng V."/>
            <person name="Clum A."/>
            <person name="Steindorff A."/>
            <person name="Ohm R."/>
            <person name="Martin F."/>
            <person name="Silar P."/>
            <person name="Natvig D."/>
            <person name="Lalanne C."/>
            <person name="Gautier V."/>
            <person name="Ament-Velasquez S.L."/>
            <person name="Kruys A."/>
            <person name="Hutchinson M.I."/>
            <person name="Powell A.J."/>
            <person name="Barry K."/>
            <person name="Miller A.N."/>
            <person name="Grigoriev I.V."/>
            <person name="Debuchy R."/>
            <person name="Gladieux P."/>
            <person name="Thoren M.H."/>
            <person name="Johannesson H."/>
        </authorList>
    </citation>
    <scope>NUCLEOTIDE SEQUENCE</scope>
    <source>
        <strain evidence="2">SMH2532-1</strain>
    </source>
</reference>
<evidence type="ECO:0000256" key="1">
    <source>
        <dbReference type="SAM" id="MobiDB-lite"/>
    </source>
</evidence>
<evidence type="ECO:0000313" key="2">
    <source>
        <dbReference type="EMBL" id="KAK0652518.1"/>
    </source>
</evidence>
<proteinExistence type="predicted"/>
<evidence type="ECO:0000313" key="3">
    <source>
        <dbReference type="Proteomes" id="UP001174936"/>
    </source>
</evidence>
<gene>
    <name evidence="2" type="ORF">B0T16DRAFT_102558</name>
</gene>
<dbReference type="AlphaFoldDB" id="A0AA39YH88"/>
<organism evidence="2 3">
    <name type="scientific">Cercophora newfieldiana</name>
    <dbReference type="NCBI Taxonomy" id="92897"/>
    <lineage>
        <taxon>Eukaryota</taxon>
        <taxon>Fungi</taxon>
        <taxon>Dikarya</taxon>
        <taxon>Ascomycota</taxon>
        <taxon>Pezizomycotina</taxon>
        <taxon>Sordariomycetes</taxon>
        <taxon>Sordariomycetidae</taxon>
        <taxon>Sordariales</taxon>
        <taxon>Lasiosphaeriaceae</taxon>
        <taxon>Cercophora</taxon>
    </lineage>
</organism>
<name>A0AA39YH88_9PEZI</name>
<dbReference type="Proteomes" id="UP001174936">
    <property type="component" value="Unassembled WGS sequence"/>
</dbReference>
<accession>A0AA39YH88</accession>
<dbReference type="EMBL" id="JAULSV010000002">
    <property type="protein sequence ID" value="KAK0652518.1"/>
    <property type="molecule type" value="Genomic_DNA"/>
</dbReference>
<keyword evidence="3" id="KW-1185">Reference proteome</keyword>
<feature type="region of interest" description="Disordered" evidence="1">
    <location>
        <begin position="128"/>
        <end position="173"/>
    </location>
</feature>